<keyword evidence="3" id="KW-1185">Reference proteome</keyword>
<evidence type="ECO:0000256" key="1">
    <source>
        <dbReference type="SAM" id="MobiDB-lite"/>
    </source>
</evidence>
<evidence type="ECO:0000313" key="3">
    <source>
        <dbReference type="Proteomes" id="UP000734854"/>
    </source>
</evidence>
<evidence type="ECO:0000313" key="2">
    <source>
        <dbReference type="EMBL" id="KAG6512051.1"/>
    </source>
</evidence>
<gene>
    <name evidence="2" type="ORF">ZIOFF_030144</name>
</gene>
<comment type="caution">
    <text evidence="2">The sequence shown here is derived from an EMBL/GenBank/DDBJ whole genome shotgun (WGS) entry which is preliminary data.</text>
</comment>
<accession>A0A8J5LB51</accession>
<sequence length="473" mass="51811">MADDLSSQFPGLRLDDDDDDDNADQVADAFWSGAYAHEVSSSEGSAASNHENGFGDYDAFVDDEDLSFSGSSAESASTQESNCEALYTSSQRCQKIPGKWIPTADDGKNKKLIEIIRDNALRHLPAYNLLRLLPVSSSWARLISSPFFRHCQAYTHRSVSGVFFRLKDKPAFAPFGSASVPDAALSFLPEIVVLSSSNGLFLCYAQSSSTFFVCNPITTAFTAIPKPHVNPGSFPAAVLIFHPGSFNFRGDFSIVVANPDFWFQTFSSASGEWCISDHQSPIDWVLPASGISVGGSAFWRSTTRTVVRYDPKSDRTSNLLPPMLSESDARWEIGEIGGQLHCAVVTQMEVLVYKLVGIPNEWALVANLDWITWPQAEGTEEQVPSRCMLDLEERPWPVKFQSGDEEILLWTPGLVIAVNVKSRDIRLAEVDFGQPPADEGSEYTAHISTFAVIASSPYKPRPKSSSSEPAPPS</sequence>
<dbReference type="PANTHER" id="PTHR31672">
    <property type="entry name" value="BNACNNG10540D PROTEIN"/>
    <property type="match status" value="1"/>
</dbReference>
<organism evidence="2 3">
    <name type="scientific">Zingiber officinale</name>
    <name type="common">Ginger</name>
    <name type="synonym">Amomum zingiber</name>
    <dbReference type="NCBI Taxonomy" id="94328"/>
    <lineage>
        <taxon>Eukaryota</taxon>
        <taxon>Viridiplantae</taxon>
        <taxon>Streptophyta</taxon>
        <taxon>Embryophyta</taxon>
        <taxon>Tracheophyta</taxon>
        <taxon>Spermatophyta</taxon>
        <taxon>Magnoliopsida</taxon>
        <taxon>Liliopsida</taxon>
        <taxon>Zingiberales</taxon>
        <taxon>Zingiberaceae</taxon>
        <taxon>Zingiber</taxon>
    </lineage>
</organism>
<dbReference type="EMBL" id="JACMSC010000008">
    <property type="protein sequence ID" value="KAG6512051.1"/>
    <property type="molecule type" value="Genomic_DNA"/>
</dbReference>
<dbReference type="AlphaFoldDB" id="A0A8J5LB51"/>
<dbReference type="Proteomes" id="UP000734854">
    <property type="component" value="Unassembled WGS sequence"/>
</dbReference>
<reference evidence="2 3" key="1">
    <citation type="submission" date="2020-08" db="EMBL/GenBank/DDBJ databases">
        <title>Plant Genome Project.</title>
        <authorList>
            <person name="Zhang R.-G."/>
        </authorList>
    </citation>
    <scope>NUCLEOTIDE SEQUENCE [LARGE SCALE GENOMIC DNA]</scope>
    <source>
        <tissue evidence="2">Rhizome</tissue>
    </source>
</reference>
<protein>
    <submittedName>
        <fullName evidence="2">Uncharacterized protein</fullName>
    </submittedName>
</protein>
<dbReference type="PANTHER" id="PTHR31672:SF13">
    <property type="entry name" value="F-BOX PROTEIN CPR30-LIKE"/>
    <property type="match status" value="1"/>
</dbReference>
<dbReference type="InterPro" id="IPR050796">
    <property type="entry name" value="SCF_F-box_component"/>
</dbReference>
<feature type="region of interest" description="Disordered" evidence="1">
    <location>
        <begin position="1"/>
        <end position="27"/>
    </location>
</feature>
<proteinExistence type="predicted"/>
<name>A0A8J5LB51_ZINOF</name>